<feature type="chain" id="PRO_5014798632" evidence="1">
    <location>
        <begin position="18"/>
        <end position="80"/>
    </location>
</feature>
<reference evidence="2" key="1">
    <citation type="submission" date="2018-01" db="EMBL/GenBank/DDBJ databases">
        <title>An insight into the sialome of Amazonian anophelines.</title>
        <authorList>
            <person name="Ribeiro J.M."/>
            <person name="Scarpassa V."/>
            <person name="Calvo E."/>
        </authorList>
    </citation>
    <scope>NUCLEOTIDE SEQUENCE</scope>
    <source>
        <tissue evidence="2">Salivary glands</tissue>
    </source>
</reference>
<dbReference type="EMBL" id="GGFJ01013536">
    <property type="protein sequence ID" value="MBW62677.1"/>
    <property type="molecule type" value="Transcribed_RNA"/>
</dbReference>
<name>A0A2M4CBH5_9DIPT</name>
<feature type="signal peptide" evidence="1">
    <location>
        <begin position="1"/>
        <end position="17"/>
    </location>
</feature>
<organism evidence="2">
    <name type="scientific">Anopheles marajoara</name>
    <dbReference type="NCBI Taxonomy" id="58244"/>
    <lineage>
        <taxon>Eukaryota</taxon>
        <taxon>Metazoa</taxon>
        <taxon>Ecdysozoa</taxon>
        <taxon>Arthropoda</taxon>
        <taxon>Hexapoda</taxon>
        <taxon>Insecta</taxon>
        <taxon>Pterygota</taxon>
        <taxon>Neoptera</taxon>
        <taxon>Endopterygota</taxon>
        <taxon>Diptera</taxon>
        <taxon>Nematocera</taxon>
        <taxon>Culicoidea</taxon>
        <taxon>Culicidae</taxon>
        <taxon>Anophelinae</taxon>
        <taxon>Anopheles</taxon>
    </lineage>
</organism>
<proteinExistence type="predicted"/>
<dbReference type="AlphaFoldDB" id="A0A2M4CBH5"/>
<evidence type="ECO:0000313" key="2">
    <source>
        <dbReference type="EMBL" id="MBW62677.1"/>
    </source>
</evidence>
<protein>
    <submittedName>
        <fullName evidence="2">Putative secreted protein</fullName>
    </submittedName>
</protein>
<accession>A0A2M4CBH5</accession>
<keyword evidence="1" id="KW-0732">Signal</keyword>
<sequence>MVSMELFLLSLLRLTTTQILRADYTEPQVSMVTVRVSLQHLPGVSTGDCRACERDIYYARSSHVVPEEGRCVASVQYLQP</sequence>
<evidence type="ECO:0000256" key="1">
    <source>
        <dbReference type="SAM" id="SignalP"/>
    </source>
</evidence>